<dbReference type="PANTHER" id="PTHR28234:SF1">
    <property type="entry name" value="NUCLEAR CONTROL OF ATPASE PROTEIN 2"/>
    <property type="match status" value="1"/>
</dbReference>
<keyword evidence="4" id="KW-0496">Mitochondrion</keyword>
<evidence type="ECO:0000313" key="7">
    <source>
        <dbReference type="Proteomes" id="UP001377567"/>
    </source>
</evidence>
<name>A0AAV5RT62_MAUHU</name>
<evidence type="ECO:0000256" key="4">
    <source>
        <dbReference type="ARBA" id="ARBA00023128"/>
    </source>
</evidence>
<reference evidence="6 7" key="1">
    <citation type="journal article" date="2023" name="Elife">
        <title>Identification of key yeast species and microbe-microbe interactions impacting larval growth of Drosophila in the wild.</title>
        <authorList>
            <person name="Mure A."/>
            <person name="Sugiura Y."/>
            <person name="Maeda R."/>
            <person name="Honda K."/>
            <person name="Sakurai N."/>
            <person name="Takahashi Y."/>
            <person name="Watada M."/>
            <person name="Katoh T."/>
            <person name="Gotoh A."/>
            <person name="Gotoh Y."/>
            <person name="Taniguchi I."/>
            <person name="Nakamura K."/>
            <person name="Hayashi T."/>
            <person name="Katayama T."/>
            <person name="Uemura T."/>
            <person name="Hattori Y."/>
        </authorList>
    </citation>
    <scope>NUCLEOTIDE SEQUENCE [LARGE SCALE GENOMIC DNA]</scope>
    <source>
        <strain evidence="6 7">KH-74</strain>
    </source>
</reference>
<keyword evidence="5" id="KW-0472">Membrane</keyword>
<dbReference type="EMBL" id="BTGD01000001">
    <property type="protein sequence ID" value="GMM54351.1"/>
    <property type="molecule type" value="Genomic_DNA"/>
</dbReference>
<evidence type="ECO:0000313" key="6">
    <source>
        <dbReference type="EMBL" id="GMM54351.1"/>
    </source>
</evidence>
<keyword evidence="2" id="KW-0812">Transmembrane</keyword>
<dbReference type="GO" id="GO:0005741">
    <property type="term" value="C:mitochondrial outer membrane"/>
    <property type="evidence" value="ECO:0007669"/>
    <property type="project" value="TreeGrafter"/>
</dbReference>
<dbReference type="PANTHER" id="PTHR28234">
    <property type="entry name" value="NUCLEAR CONTROL OF ATPASE PROTEIN 2"/>
    <property type="match status" value="1"/>
</dbReference>
<keyword evidence="7" id="KW-1185">Reference proteome</keyword>
<comment type="subcellular location">
    <subcellularLocation>
        <location evidence="1">Mitochondrion membrane</location>
        <topology evidence="1">Multi-pass membrane protein</topology>
    </subcellularLocation>
</comment>
<accession>A0AAV5RT62</accession>
<protein>
    <submittedName>
        <fullName evidence="6">Nca2 protein</fullName>
    </submittedName>
</protein>
<dbReference type="AlphaFoldDB" id="A0AAV5RT62"/>
<dbReference type="Proteomes" id="UP001377567">
    <property type="component" value="Unassembled WGS sequence"/>
</dbReference>
<evidence type="ECO:0000256" key="3">
    <source>
        <dbReference type="ARBA" id="ARBA00022989"/>
    </source>
</evidence>
<proteinExistence type="predicted"/>
<evidence type="ECO:0000256" key="5">
    <source>
        <dbReference type="ARBA" id="ARBA00023136"/>
    </source>
</evidence>
<evidence type="ECO:0000256" key="2">
    <source>
        <dbReference type="ARBA" id="ARBA00022692"/>
    </source>
</evidence>
<evidence type="ECO:0000256" key="1">
    <source>
        <dbReference type="ARBA" id="ARBA00004225"/>
    </source>
</evidence>
<gene>
    <name evidence="6" type="ORF">DAKH74_009670</name>
</gene>
<dbReference type="Pfam" id="PF08637">
    <property type="entry name" value="NCA2"/>
    <property type="match status" value="1"/>
</dbReference>
<dbReference type="InterPro" id="IPR013946">
    <property type="entry name" value="NCA2-like"/>
</dbReference>
<comment type="caution">
    <text evidence="6">The sequence shown here is derived from an EMBL/GenBank/DDBJ whole genome shotgun (WGS) entry which is preliminary data.</text>
</comment>
<organism evidence="6 7">
    <name type="scientific">Maudiozyma humilis</name>
    <name type="common">Sour dough yeast</name>
    <name type="synonym">Kazachstania humilis</name>
    <dbReference type="NCBI Taxonomy" id="51915"/>
    <lineage>
        <taxon>Eukaryota</taxon>
        <taxon>Fungi</taxon>
        <taxon>Dikarya</taxon>
        <taxon>Ascomycota</taxon>
        <taxon>Saccharomycotina</taxon>
        <taxon>Saccharomycetes</taxon>
        <taxon>Saccharomycetales</taxon>
        <taxon>Saccharomycetaceae</taxon>
        <taxon>Maudiozyma</taxon>
    </lineage>
</organism>
<sequence length="617" mass="66548">MILDQDIQPLVAAVDAGLDARAASSQEEATGNAARLVALQDVVLRARRLAAGVFDGSDRPVNSEQFRELQSLSETLQGNTVQNTRSQPSATEALLVRASAQYIALVVYRAVAQRTLSALPETRDAQRYYERLDTSAWARLVYAVQTAPACAWREAAGACAPVRAAELRSLDVAYVRASALRTLRAVRKVRDLQFVGLGSAAGAAGAATSTAQIAWDAICAPGFFVHAQVRSSAHTLAAENDAQLARLGALLREFPEAYAADAVNNADDSTPLTQTRAVLAKYVGVNAPETAPLSAIVAAAAPNAQPSAQRLPAIPGVATRYWPLVLLVLTQGPTALTSLYASRARIAAFLHDNVWGFLRGLVAHWLVAPLRDIWRTVRHDARSDLALAAAGSLETERASLCRMVVAAVRDSDPQLLESLGGEAALAAQVREGDLDAFMRVYEEQVSAPMRSAVSGRLLRSVLVQVQKTKVDGSLALGGIDRLLQSQQLLFAVVALSPALLLAYCAAEAAARLWRLRTLWSSAGECRARARASLAAVERLLNYAEFERAQPRLRDVHHALLVLEVSALARDGARLVPAGQWAREWARDVREMLDPGFSNGARLNVVRRVARVYARWFD</sequence>
<keyword evidence="3" id="KW-1133">Transmembrane helix</keyword>